<organism evidence="3 4">
    <name type="scientific">Phyllachora maydis</name>
    <dbReference type="NCBI Taxonomy" id="1825666"/>
    <lineage>
        <taxon>Eukaryota</taxon>
        <taxon>Fungi</taxon>
        <taxon>Dikarya</taxon>
        <taxon>Ascomycota</taxon>
        <taxon>Pezizomycotina</taxon>
        <taxon>Sordariomycetes</taxon>
        <taxon>Sordariomycetidae</taxon>
        <taxon>Phyllachorales</taxon>
        <taxon>Phyllachoraceae</taxon>
        <taxon>Phyllachora</taxon>
    </lineage>
</organism>
<evidence type="ECO:0000313" key="4">
    <source>
        <dbReference type="Proteomes" id="UP001217918"/>
    </source>
</evidence>
<keyword evidence="4" id="KW-1185">Reference proteome</keyword>
<evidence type="ECO:0000256" key="2">
    <source>
        <dbReference type="SAM" id="SignalP"/>
    </source>
</evidence>
<reference evidence="3" key="1">
    <citation type="journal article" date="2023" name="Mol. Plant Microbe Interact.">
        <title>Elucidating the Obligate Nature and Biological Capacity of an Invasive Fungal Corn Pathogen.</title>
        <authorList>
            <person name="MacCready J.S."/>
            <person name="Roggenkamp E.M."/>
            <person name="Gdanetz K."/>
            <person name="Chilvers M.I."/>
        </authorList>
    </citation>
    <scope>NUCLEOTIDE SEQUENCE</scope>
    <source>
        <strain evidence="3">PM02</strain>
    </source>
</reference>
<comment type="caution">
    <text evidence="3">The sequence shown here is derived from an EMBL/GenBank/DDBJ whole genome shotgun (WGS) entry which is preliminary data.</text>
</comment>
<feature type="chain" id="PRO_5041909941" description="Secreted protein" evidence="2">
    <location>
        <begin position="17"/>
        <end position="129"/>
    </location>
</feature>
<dbReference type="Proteomes" id="UP001217918">
    <property type="component" value="Unassembled WGS sequence"/>
</dbReference>
<dbReference type="AlphaFoldDB" id="A0AAD9I7K2"/>
<gene>
    <name evidence="3" type="ORF">P8C59_006476</name>
</gene>
<proteinExistence type="predicted"/>
<evidence type="ECO:0000313" key="3">
    <source>
        <dbReference type="EMBL" id="KAK2072100.1"/>
    </source>
</evidence>
<evidence type="ECO:0000256" key="1">
    <source>
        <dbReference type="SAM" id="MobiDB-lite"/>
    </source>
</evidence>
<protein>
    <recommendedName>
        <fullName evidence="5">Secreted protein</fullName>
    </recommendedName>
</protein>
<feature type="region of interest" description="Disordered" evidence="1">
    <location>
        <begin position="19"/>
        <end position="90"/>
    </location>
</feature>
<name>A0AAD9I7K2_9PEZI</name>
<keyword evidence="2" id="KW-0732">Signal</keyword>
<evidence type="ECO:0008006" key="5">
    <source>
        <dbReference type="Google" id="ProtNLM"/>
    </source>
</evidence>
<dbReference type="EMBL" id="JAQQPM010000005">
    <property type="protein sequence ID" value="KAK2072100.1"/>
    <property type="molecule type" value="Genomic_DNA"/>
</dbReference>
<feature type="compositionally biased region" description="Low complexity" evidence="1">
    <location>
        <begin position="62"/>
        <end position="75"/>
    </location>
</feature>
<feature type="signal peptide" evidence="2">
    <location>
        <begin position="1"/>
        <end position="16"/>
    </location>
</feature>
<sequence>MLVAIAALVLIVPRRSKRTAGGNAGRYTTNSGLIADKDDNNAYNRAYMPPTNAEEEEEEKGSSSNNDGVNGGTSDSADKGEGSSVRKRSKSALYCEAPLARPVPISCPIMARYLEVLIAFEPASAWYKD</sequence>
<accession>A0AAD9I7K2</accession>